<gene>
    <name evidence="10" type="primary">argF</name>
    <name evidence="10" type="ORF">ACFOX0_09260</name>
</gene>
<feature type="binding site" evidence="7">
    <location>
        <position position="160"/>
    </location>
    <ligand>
        <name>L-ornithine</name>
        <dbReference type="ChEBI" id="CHEBI:46911"/>
    </ligand>
</feature>
<feature type="domain" description="Aspartate/ornithine carbamoyltransferase Asp/Orn-binding" evidence="8">
    <location>
        <begin position="148"/>
        <end position="303"/>
    </location>
</feature>
<keyword evidence="11" id="KW-1185">Reference proteome</keyword>
<comment type="similarity">
    <text evidence="2 7">Belongs to the aspartate/ornithine carbamoyltransferase superfamily. OTCase family.</text>
</comment>
<keyword evidence="5 7" id="KW-0808">Transferase</keyword>
<dbReference type="Pfam" id="PF02729">
    <property type="entry name" value="OTCace_N"/>
    <property type="match status" value="1"/>
</dbReference>
<dbReference type="EC" id="2.1.3.3" evidence="3 7"/>
<accession>A0ABV8KJF8</accession>
<protein>
    <recommendedName>
        <fullName evidence="4 7">Ornithine carbamoyltransferase</fullName>
        <shortName evidence="7">OTCase</shortName>
        <ecNumber evidence="3 7">2.1.3.3</ecNumber>
    </recommendedName>
</protein>
<evidence type="ECO:0000256" key="6">
    <source>
        <dbReference type="ARBA" id="ARBA00048772"/>
    </source>
</evidence>
<feature type="binding site" evidence="7">
    <location>
        <position position="292"/>
    </location>
    <ligand>
        <name>carbamoyl phosphate</name>
        <dbReference type="ChEBI" id="CHEBI:58228"/>
    </ligand>
</feature>
<evidence type="ECO:0000256" key="2">
    <source>
        <dbReference type="ARBA" id="ARBA00007805"/>
    </source>
</evidence>
<reference evidence="11" key="1">
    <citation type="journal article" date="2019" name="Int. J. Syst. Evol. Microbiol.">
        <title>The Global Catalogue of Microorganisms (GCM) 10K type strain sequencing project: providing services to taxonomists for standard genome sequencing and annotation.</title>
        <authorList>
            <consortium name="The Broad Institute Genomics Platform"/>
            <consortium name="The Broad Institute Genome Sequencing Center for Infectious Disease"/>
            <person name="Wu L."/>
            <person name="Ma J."/>
        </authorList>
    </citation>
    <scope>NUCLEOTIDE SEQUENCE [LARGE SCALE GENOMIC DNA]</scope>
    <source>
        <strain evidence="11">2902at01</strain>
    </source>
</reference>
<evidence type="ECO:0000259" key="9">
    <source>
        <dbReference type="Pfam" id="PF02729"/>
    </source>
</evidence>
<evidence type="ECO:0000256" key="4">
    <source>
        <dbReference type="ARBA" id="ARBA00016634"/>
    </source>
</evidence>
<comment type="pathway">
    <text evidence="1">Amino-acid biosynthesis; L-arginine biosynthesis; L-arginine from L-ornithine and carbamoyl phosphate: step 1/3.</text>
</comment>
<comment type="caution">
    <text evidence="10">The sequence shown here is derived from an EMBL/GenBank/DDBJ whole genome shotgun (WGS) entry which is preliminary data.</text>
</comment>
<dbReference type="SUPFAM" id="SSF53671">
    <property type="entry name" value="Aspartate/ornithine carbamoyltransferase"/>
    <property type="match status" value="1"/>
</dbReference>
<dbReference type="PANTHER" id="PTHR45753">
    <property type="entry name" value="ORNITHINE CARBAMOYLTRANSFERASE, MITOCHONDRIAL"/>
    <property type="match status" value="1"/>
</dbReference>
<dbReference type="NCBIfam" id="TIGR00658">
    <property type="entry name" value="orni_carb_tr"/>
    <property type="match status" value="1"/>
</dbReference>
<feature type="binding site" evidence="7">
    <location>
        <begin position="228"/>
        <end position="229"/>
    </location>
    <ligand>
        <name>L-ornithine</name>
        <dbReference type="ChEBI" id="CHEBI:46911"/>
    </ligand>
</feature>
<dbReference type="Pfam" id="PF00185">
    <property type="entry name" value="OTCace"/>
    <property type="match status" value="1"/>
</dbReference>
<dbReference type="InterPro" id="IPR006132">
    <property type="entry name" value="Asp/Orn_carbamoyltranf_P-bd"/>
</dbReference>
<evidence type="ECO:0000313" key="10">
    <source>
        <dbReference type="EMBL" id="MFC4106124.1"/>
    </source>
</evidence>
<keyword evidence="7" id="KW-0963">Cytoplasm</keyword>
<dbReference type="GO" id="GO:0004585">
    <property type="term" value="F:ornithine carbamoyltransferase activity"/>
    <property type="evidence" value="ECO:0007669"/>
    <property type="project" value="UniProtKB-EC"/>
</dbReference>
<feature type="domain" description="Aspartate/ornithine carbamoyltransferase carbamoyl-P binding" evidence="9">
    <location>
        <begin position="3"/>
        <end position="141"/>
    </location>
</feature>
<proteinExistence type="inferred from homology"/>
<sequence length="311" mass="33106">MIRHLLRDDDLDPVEQAAVLDLAARMKADRFGHRPLTGPRSVAVLFDKQSLRTRVSFDAGIAELGGHPMVLDTQLTHFGRGETLADAARVLSRYVAAIVLRTHGDERITELAAGATVPVVNALTDGFHPCQLLADLLTVRERFGDTTGRTLAFVGDAGNNMAQSYLLAGATAGMHVRVAGPVGHDPALEVLARAAKIAAGTGGSVRLLRDPAAAVADAQVVATDTWTSMGQENDGRDRLTPFLPYQVNKELLAGAAPDAIVLHCLPAHRGEEITDDVLDGPSSAVFDQAENRLHAQKAVLTWLLRESGGAR</sequence>
<feature type="binding site" evidence="7">
    <location>
        <begin position="128"/>
        <end position="131"/>
    </location>
    <ligand>
        <name>carbamoyl phosphate</name>
        <dbReference type="ChEBI" id="CHEBI:58228"/>
    </ligand>
</feature>
<feature type="binding site" evidence="7">
    <location>
        <position position="224"/>
    </location>
    <ligand>
        <name>L-ornithine</name>
        <dbReference type="ChEBI" id="CHEBI:46911"/>
    </ligand>
</feature>
<dbReference type="EMBL" id="JBHSBN010000004">
    <property type="protein sequence ID" value="MFC4106124.1"/>
    <property type="molecule type" value="Genomic_DNA"/>
</dbReference>
<dbReference type="HAMAP" id="MF_01109">
    <property type="entry name" value="OTCase"/>
    <property type="match status" value="1"/>
</dbReference>
<feature type="binding site" evidence="7">
    <location>
        <begin position="264"/>
        <end position="265"/>
    </location>
    <ligand>
        <name>carbamoyl phosphate</name>
        <dbReference type="ChEBI" id="CHEBI:58228"/>
    </ligand>
</feature>
<dbReference type="InterPro" id="IPR006130">
    <property type="entry name" value="Asp/Orn_carbamoylTrfase"/>
</dbReference>
<dbReference type="PRINTS" id="PR00102">
    <property type="entry name" value="OTCASE"/>
</dbReference>
<dbReference type="PANTHER" id="PTHR45753:SF3">
    <property type="entry name" value="ORNITHINE TRANSCARBAMYLASE, MITOCHONDRIAL"/>
    <property type="match status" value="1"/>
</dbReference>
<dbReference type="Gene3D" id="3.40.50.1370">
    <property type="entry name" value="Aspartate/ornithine carbamoyltransferase"/>
    <property type="match status" value="2"/>
</dbReference>
<dbReference type="InterPro" id="IPR002292">
    <property type="entry name" value="Orn/put_carbamltrans"/>
</dbReference>
<feature type="binding site" evidence="7">
    <location>
        <position position="101"/>
    </location>
    <ligand>
        <name>carbamoyl phosphate</name>
        <dbReference type="ChEBI" id="CHEBI:58228"/>
    </ligand>
</feature>
<evidence type="ECO:0000256" key="7">
    <source>
        <dbReference type="HAMAP-Rule" id="MF_01109"/>
    </source>
</evidence>
<comment type="catalytic activity">
    <reaction evidence="6 7">
        <text>carbamoyl phosphate + L-ornithine = L-citrulline + phosphate + H(+)</text>
        <dbReference type="Rhea" id="RHEA:19513"/>
        <dbReference type="ChEBI" id="CHEBI:15378"/>
        <dbReference type="ChEBI" id="CHEBI:43474"/>
        <dbReference type="ChEBI" id="CHEBI:46911"/>
        <dbReference type="ChEBI" id="CHEBI:57743"/>
        <dbReference type="ChEBI" id="CHEBI:58228"/>
        <dbReference type="EC" id="2.1.3.3"/>
    </reaction>
</comment>
<dbReference type="InterPro" id="IPR006131">
    <property type="entry name" value="Asp_carbamoyltransf_Asp/Orn-bd"/>
</dbReference>
<evidence type="ECO:0000256" key="5">
    <source>
        <dbReference type="ARBA" id="ARBA00022679"/>
    </source>
</evidence>
<evidence type="ECO:0000256" key="1">
    <source>
        <dbReference type="ARBA" id="ARBA00004975"/>
    </source>
</evidence>
<dbReference type="PRINTS" id="PR00100">
    <property type="entry name" value="AOTCASE"/>
</dbReference>
<dbReference type="InterPro" id="IPR024904">
    <property type="entry name" value="OTCase_ArgI"/>
</dbReference>
<evidence type="ECO:0000259" key="8">
    <source>
        <dbReference type="Pfam" id="PF00185"/>
    </source>
</evidence>
<comment type="subcellular location">
    <subcellularLocation>
        <location evidence="7">Cytoplasm</location>
    </subcellularLocation>
</comment>
<dbReference type="InterPro" id="IPR036901">
    <property type="entry name" value="Asp/Orn_carbamoylTrfase_sf"/>
</dbReference>
<dbReference type="Proteomes" id="UP001595868">
    <property type="component" value="Unassembled WGS sequence"/>
</dbReference>
<evidence type="ECO:0000256" key="3">
    <source>
        <dbReference type="ARBA" id="ARBA00013007"/>
    </source>
</evidence>
<comment type="caution">
    <text evidence="7">Lacks conserved residue(s) required for the propagation of feature annotation.</text>
</comment>
<dbReference type="RefSeq" id="WP_377543535.1">
    <property type="nucleotide sequence ID" value="NZ_JBHSBN010000004.1"/>
</dbReference>
<dbReference type="NCBIfam" id="NF001986">
    <property type="entry name" value="PRK00779.1"/>
    <property type="match status" value="1"/>
</dbReference>
<evidence type="ECO:0000313" key="11">
    <source>
        <dbReference type="Proteomes" id="UP001595868"/>
    </source>
</evidence>
<name>A0ABV8KJF8_9ACTN</name>
<organism evidence="10 11">
    <name type="scientific">Micromonospora zhanjiangensis</name>
    <dbReference type="NCBI Taxonomy" id="1522057"/>
    <lineage>
        <taxon>Bacteria</taxon>
        <taxon>Bacillati</taxon>
        <taxon>Actinomycetota</taxon>
        <taxon>Actinomycetes</taxon>
        <taxon>Micromonosporales</taxon>
        <taxon>Micromonosporaceae</taxon>
        <taxon>Micromonospora</taxon>
    </lineage>
</organism>